<evidence type="ECO:0008006" key="3">
    <source>
        <dbReference type="Google" id="ProtNLM"/>
    </source>
</evidence>
<dbReference type="STRING" id="673521.SAMN05660991_01957"/>
<dbReference type="Gene3D" id="3.30.160.240">
    <property type="entry name" value="Rv1738"/>
    <property type="match status" value="1"/>
</dbReference>
<evidence type="ECO:0000313" key="1">
    <source>
        <dbReference type="EMBL" id="SEO84209.1"/>
    </source>
</evidence>
<dbReference type="SUPFAM" id="SSF143212">
    <property type="entry name" value="Rv2632c-like"/>
    <property type="match status" value="1"/>
</dbReference>
<dbReference type="InterPro" id="IPR015057">
    <property type="entry name" value="Rv2632c-like"/>
</dbReference>
<dbReference type="Pfam" id="PF08962">
    <property type="entry name" value="Rv2632c-like"/>
    <property type="match status" value="1"/>
</dbReference>
<gene>
    <name evidence="1" type="ORF">SAMN05660991_01957</name>
</gene>
<dbReference type="RefSeq" id="WP_091942559.1">
    <property type="nucleotide sequence ID" value="NZ_FOEE01000005.1"/>
</dbReference>
<dbReference type="EMBL" id="FOEE01000005">
    <property type="protein sequence ID" value="SEO84209.1"/>
    <property type="molecule type" value="Genomic_DNA"/>
</dbReference>
<reference evidence="2" key="1">
    <citation type="submission" date="2016-10" db="EMBL/GenBank/DDBJ databases">
        <authorList>
            <person name="Varghese N."/>
            <person name="Submissions S."/>
        </authorList>
    </citation>
    <scope>NUCLEOTIDE SEQUENCE [LARGE SCALE GENOMIC DNA]</scope>
    <source>
        <strain evidence="2">DSM 45413</strain>
    </source>
</reference>
<dbReference type="OrthoDB" id="3386932at2"/>
<evidence type="ECO:0000313" key="2">
    <source>
        <dbReference type="Proteomes" id="UP000198960"/>
    </source>
</evidence>
<dbReference type="Proteomes" id="UP000198960">
    <property type="component" value="Unassembled WGS sequence"/>
</dbReference>
<organism evidence="1 2">
    <name type="scientific">Trujillonella endophytica</name>
    <dbReference type="NCBI Taxonomy" id="673521"/>
    <lineage>
        <taxon>Bacteria</taxon>
        <taxon>Bacillati</taxon>
        <taxon>Actinomycetota</taxon>
        <taxon>Actinomycetes</taxon>
        <taxon>Geodermatophilales</taxon>
        <taxon>Geodermatophilaceae</taxon>
        <taxon>Trujillonella</taxon>
    </lineage>
</organism>
<accession>A0A1H8SZ99</accession>
<name>A0A1H8SZ99_9ACTN</name>
<keyword evidence="2" id="KW-1185">Reference proteome</keyword>
<protein>
    <recommendedName>
        <fullName evidence="3">DUF1876 domain-containing protein</fullName>
    </recommendedName>
</protein>
<sequence length="93" mass="9941">MSTATDVRATWTVSVEVDEHDGRTRAVARLQGRGGNWLAGIGLARLDPADRDVPEIGDEIAVARALRDLGNRLLGVATSDVERNTGEPAHLVL</sequence>
<proteinExistence type="predicted"/>
<dbReference type="AlphaFoldDB" id="A0A1H8SZ99"/>
<dbReference type="InterPro" id="IPR038070">
    <property type="entry name" value="Rv2632c-like_sf"/>
</dbReference>